<keyword evidence="3" id="KW-1185">Reference proteome</keyword>
<dbReference type="RefSeq" id="WP_061949856.1">
    <property type="nucleotide sequence ID" value="NZ_LTAO01000036.1"/>
</dbReference>
<dbReference type="AlphaFoldDB" id="A0A161P6L9"/>
<dbReference type="InterPro" id="IPR024975">
    <property type="entry name" value="NOV_C"/>
</dbReference>
<proteinExistence type="predicted"/>
<gene>
    <name evidence="2" type="ORF">AZF04_11100</name>
</gene>
<reference evidence="2" key="1">
    <citation type="submission" date="2016-02" db="EMBL/GenBank/DDBJ databases">
        <title>Genome sequence of Bacillus trypoxylicola KCTC 13244(T).</title>
        <authorList>
            <person name="Jeong H."/>
            <person name="Park S.-H."/>
            <person name="Choi S.-K."/>
        </authorList>
    </citation>
    <scope>NUCLEOTIDE SEQUENCE [LARGE SCALE GENOMIC DNA]</scope>
    <source>
        <strain evidence="2">KCTC 13244</strain>
    </source>
</reference>
<dbReference type="EMBL" id="LTAO01000036">
    <property type="protein sequence ID" value="KYG27727.1"/>
    <property type="molecule type" value="Genomic_DNA"/>
</dbReference>
<dbReference type="Proteomes" id="UP000075806">
    <property type="component" value="Unassembled WGS sequence"/>
</dbReference>
<dbReference type="Pfam" id="PF13020">
    <property type="entry name" value="NOV_C"/>
    <property type="match status" value="1"/>
</dbReference>
<accession>A0A161P6L9</accession>
<sequence length="262" mass="30530">MENNHKLALIISYYLSRFDKTALINLNYDTNTQAFQEIGETLKVKPNTIKNMRDEFDPLHPNSRKGWYQRELRPSRLEVLERYSHFSEDALTEVVKDILRDYASNSSIKENIQTYINDIENDDVVKETSNHTYTTRGITGKKAEELFEVFFREGEIEGLTGDLIDRREDGCGYDFEMEESPFYVFEIKGLLVKHGGILFTDKEWSVAKKFGKRYYLIVINNIAESPSVTIIRNPYECLNPSKSVYTSIDVNWSVKSNQIFKN</sequence>
<dbReference type="OrthoDB" id="7059877at2"/>
<evidence type="ECO:0000259" key="1">
    <source>
        <dbReference type="Pfam" id="PF13020"/>
    </source>
</evidence>
<protein>
    <recommendedName>
        <fullName evidence="1">Protein NO VEIN C-terminal domain-containing protein</fullName>
    </recommendedName>
</protein>
<evidence type="ECO:0000313" key="3">
    <source>
        <dbReference type="Proteomes" id="UP000075806"/>
    </source>
</evidence>
<feature type="domain" description="Protein NO VEIN C-terminal" evidence="1">
    <location>
        <begin position="160"/>
        <end position="231"/>
    </location>
</feature>
<organism evidence="2 3">
    <name type="scientific">Alkalihalobacillus trypoxylicola</name>
    <dbReference type="NCBI Taxonomy" id="519424"/>
    <lineage>
        <taxon>Bacteria</taxon>
        <taxon>Bacillati</taxon>
        <taxon>Bacillota</taxon>
        <taxon>Bacilli</taxon>
        <taxon>Bacillales</taxon>
        <taxon>Bacillaceae</taxon>
        <taxon>Alkalihalobacillus</taxon>
    </lineage>
</organism>
<name>A0A161P6L9_9BACI</name>
<evidence type="ECO:0000313" key="2">
    <source>
        <dbReference type="EMBL" id="KYG27727.1"/>
    </source>
</evidence>
<comment type="caution">
    <text evidence="2">The sequence shown here is derived from an EMBL/GenBank/DDBJ whole genome shotgun (WGS) entry which is preliminary data.</text>
</comment>